<protein>
    <recommendedName>
        <fullName evidence="3">PDZ domain-containing protein</fullName>
    </recommendedName>
</protein>
<name>A0A7S1ISZ3_9EUGL</name>
<accession>A0A7S1ISZ3</accession>
<dbReference type="InterPro" id="IPR036034">
    <property type="entry name" value="PDZ_sf"/>
</dbReference>
<evidence type="ECO:0008006" key="3">
    <source>
        <dbReference type="Google" id="ProtNLM"/>
    </source>
</evidence>
<gene>
    <name evidence="2" type="ORF">EGYM00392_LOCUS33105</name>
</gene>
<evidence type="ECO:0000256" key="1">
    <source>
        <dbReference type="SAM" id="Phobius"/>
    </source>
</evidence>
<dbReference type="EMBL" id="HBGA01088526">
    <property type="protein sequence ID" value="CAD9021984.1"/>
    <property type="molecule type" value="Transcribed_RNA"/>
</dbReference>
<dbReference type="AlphaFoldDB" id="A0A7S1ISZ3"/>
<feature type="transmembrane region" description="Helical" evidence="1">
    <location>
        <begin position="21"/>
        <end position="41"/>
    </location>
</feature>
<dbReference type="SUPFAM" id="SSF50156">
    <property type="entry name" value="PDZ domain-like"/>
    <property type="match status" value="1"/>
</dbReference>
<evidence type="ECO:0000313" key="2">
    <source>
        <dbReference type="EMBL" id="CAD9021984.1"/>
    </source>
</evidence>
<keyword evidence="1" id="KW-0472">Membrane</keyword>
<sequence length="290" mass="31625">MQGVDFQSVDSEPWCVSARQIAAMVATTSLIASIAAGIVVFSTPHQLYVPITSQSMGRALDTTVPFVRAPSTKIWHNAHAFAPTTIRKHLDSKVIGHPRMDVNQPIAQGTKYFHGLWGLTTIAIAFSTMFYVVLSQIMNPRKYVAVFATSGETSAIGTDENGDEGWSTYDVTVRKPLGITLEDNIKSPKIGSVYVFETIQGGNAEKAGVRAGDVLQKCSAVKLKDGTEGQFQQQGHGATPYRNFESFAFDTRGETFDTVMAAIASNNERWGYFDVSLRFARPVTPEADSD</sequence>
<keyword evidence="1" id="KW-0812">Transmembrane</keyword>
<proteinExistence type="predicted"/>
<reference evidence="2" key="1">
    <citation type="submission" date="2021-01" db="EMBL/GenBank/DDBJ databases">
        <authorList>
            <person name="Corre E."/>
            <person name="Pelletier E."/>
            <person name="Niang G."/>
            <person name="Scheremetjew M."/>
            <person name="Finn R."/>
            <person name="Kale V."/>
            <person name="Holt S."/>
            <person name="Cochrane G."/>
            <person name="Meng A."/>
            <person name="Brown T."/>
            <person name="Cohen L."/>
        </authorList>
    </citation>
    <scope>NUCLEOTIDE SEQUENCE</scope>
    <source>
        <strain evidence="2">NIES-381</strain>
    </source>
</reference>
<keyword evidence="1" id="KW-1133">Transmembrane helix</keyword>
<organism evidence="2">
    <name type="scientific">Eutreptiella gymnastica</name>
    <dbReference type="NCBI Taxonomy" id="73025"/>
    <lineage>
        <taxon>Eukaryota</taxon>
        <taxon>Discoba</taxon>
        <taxon>Euglenozoa</taxon>
        <taxon>Euglenida</taxon>
        <taxon>Spirocuta</taxon>
        <taxon>Euglenophyceae</taxon>
        <taxon>Eutreptiales</taxon>
        <taxon>Eutreptiaceae</taxon>
        <taxon>Eutreptiella</taxon>
    </lineage>
</organism>
<feature type="transmembrane region" description="Helical" evidence="1">
    <location>
        <begin position="112"/>
        <end position="134"/>
    </location>
</feature>